<feature type="domain" description="DNA-binding phage zinc finger" evidence="2">
    <location>
        <begin position="4"/>
        <end position="50"/>
    </location>
</feature>
<gene>
    <name evidence="3" type="ORF">NEH16_07770</name>
</gene>
<evidence type="ECO:0000259" key="2">
    <source>
        <dbReference type="Pfam" id="PF24623"/>
    </source>
</evidence>
<protein>
    <recommendedName>
        <fullName evidence="2">DNA-binding phage zinc finger domain-containing protein</fullName>
    </recommendedName>
</protein>
<accession>A0ABY6PQN3</accession>
<evidence type="ECO:0000313" key="3">
    <source>
        <dbReference type="EMBL" id="UZK54061.1"/>
    </source>
</evidence>
<feature type="compositionally biased region" description="Polar residues" evidence="1">
    <location>
        <begin position="42"/>
        <end position="55"/>
    </location>
</feature>
<sequence>MPDRPAHFPALAVACPTCGSAPGQLCTSHSGTRPRRHDVHQTRTAAHNAQTRSTQ</sequence>
<name>A0ABY6PQN3_9ACTN</name>
<proteinExistence type="predicted"/>
<dbReference type="RefSeq" id="WP_265540467.1">
    <property type="nucleotide sequence ID" value="NZ_CP098740.1"/>
</dbReference>
<evidence type="ECO:0000313" key="4">
    <source>
        <dbReference type="Proteomes" id="UP001164963"/>
    </source>
</evidence>
<dbReference type="Pfam" id="PF24623">
    <property type="entry name" value="Phage_zn_bind_8"/>
    <property type="match status" value="1"/>
</dbReference>
<dbReference type="InterPro" id="IPR056911">
    <property type="entry name" value="Phage_Znf_bind_put"/>
</dbReference>
<dbReference type="PROSITE" id="PS51257">
    <property type="entry name" value="PROKAR_LIPOPROTEIN"/>
    <property type="match status" value="1"/>
</dbReference>
<dbReference type="EMBL" id="CP098740">
    <property type="protein sequence ID" value="UZK54061.1"/>
    <property type="molecule type" value="Genomic_DNA"/>
</dbReference>
<keyword evidence="4" id="KW-1185">Reference proteome</keyword>
<evidence type="ECO:0000256" key="1">
    <source>
        <dbReference type="SAM" id="MobiDB-lite"/>
    </source>
</evidence>
<feature type="region of interest" description="Disordered" evidence="1">
    <location>
        <begin position="24"/>
        <end position="55"/>
    </location>
</feature>
<reference evidence="3" key="1">
    <citation type="journal article" date="2022" name="Front. Microbiol.">
        <title>Mirubactin C rescues the lethal effect of cell wall biosynthesis mutations in Bacillus subtilis.</title>
        <authorList>
            <person name="Kepplinger B."/>
            <person name="Wen X."/>
            <person name="Tyler A.R."/>
            <person name="Kim B.Y."/>
            <person name="Brown J."/>
            <person name="Banks P."/>
            <person name="Dashti Y."/>
            <person name="Mackenzie E.S."/>
            <person name="Wills C."/>
            <person name="Kawai Y."/>
            <person name="Waldron K.J."/>
            <person name="Allenby N.E.E."/>
            <person name="Wu L.J."/>
            <person name="Hall M.J."/>
            <person name="Errington J."/>
        </authorList>
    </citation>
    <scope>NUCLEOTIDE SEQUENCE</scope>
    <source>
        <strain evidence="3">MDA8-470</strain>
    </source>
</reference>
<dbReference type="Proteomes" id="UP001164963">
    <property type="component" value="Chromosome"/>
</dbReference>
<organism evidence="3 4">
    <name type="scientific">Streptomyces drozdowiczii</name>
    <dbReference type="NCBI Taxonomy" id="202862"/>
    <lineage>
        <taxon>Bacteria</taxon>
        <taxon>Bacillati</taxon>
        <taxon>Actinomycetota</taxon>
        <taxon>Actinomycetes</taxon>
        <taxon>Kitasatosporales</taxon>
        <taxon>Streptomycetaceae</taxon>
        <taxon>Streptomyces</taxon>
    </lineage>
</organism>